<reference evidence="1" key="1">
    <citation type="submission" date="2020-04" db="EMBL/GenBank/DDBJ databases">
        <title>A chromosome-scale assembly and high-density genetic map of the yellow drum (Nibea albiflora) genome.</title>
        <authorList>
            <person name="Xu D."/>
            <person name="Zhang W."/>
            <person name="Chen R."/>
            <person name="Tan P."/>
            <person name="Wang L."/>
            <person name="Song H."/>
            <person name="Tian L."/>
            <person name="Zhu Q."/>
            <person name="Wang B."/>
        </authorList>
    </citation>
    <scope>NUCLEOTIDE SEQUENCE</scope>
    <source>
        <strain evidence="1">ZJHYS-2018</strain>
    </source>
</reference>
<gene>
    <name evidence="1" type="ORF">GBF38_017984</name>
</gene>
<sequence>MCSSLSTSRWICLLTLAVVMLSSTSPVDSNPIISLPCCYNANTTVIRKVTECYEQTPRWGCDAHAYLVKNKKFKYFKCVSPDAQWLQDMIKTSALVAIVLVVVVAADEKLAKCCETVSKQEITEPITGYMIQKRNPPCVRAVIFQTATGLYCSYLGAPWVQAKIAAFR</sequence>
<protein>
    <submittedName>
        <fullName evidence="1">Uncharacterized protein</fullName>
    </submittedName>
</protein>
<name>A0ACB7F586_NIBAL</name>
<accession>A0ACB7F586</accession>
<keyword evidence="2" id="KW-1185">Reference proteome</keyword>
<evidence type="ECO:0000313" key="1">
    <source>
        <dbReference type="EMBL" id="KAG8009623.1"/>
    </source>
</evidence>
<dbReference type="Proteomes" id="UP000805704">
    <property type="component" value="Chromosome 17"/>
</dbReference>
<dbReference type="EMBL" id="CM024805">
    <property type="protein sequence ID" value="KAG8009623.1"/>
    <property type="molecule type" value="Genomic_DNA"/>
</dbReference>
<comment type="caution">
    <text evidence="1">The sequence shown here is derived from an EMBL/GenBank/DDBJ whole genome shotgun (WGS) entry which is preliminary data.</text>
</comment>
<evidence type="ECO:0000313" key="2">
    <source>
        <dbReference type="Proteomes" id="UP000805704"/>
    </source>
</evidence>
<organism evidence="1 2">
    <name type="scientific">Nibea albiflora</name>
    <name type="common">Yellow drum</name>
    <name type="synonym">Corvina albiflora</name>
    <dbReference type="NCBI Taxonomy" id="240163"/>
    <lineage>
        <taxon>Eukaryota</taxon>
        <taxon>Metazoa</taxon>
        <taxon>Chordata</taxon>
        <taxon>Craniata</taxon>
        <taxon>Vertebrata</taxon>
        <taxon>Euteleostomi</taxon>
        <taxon>Actinopterygii</taxon>
        <taxon>Neopterygii</taxon>
        <taxon>Teleostei</taxon>
        <taxon>Neoteleostei</taxon>
        <taxon>Acanthomorphata</taxon>
        <taxon>Eupercaria</taxon>
        <taxon>Sciaenidae</taxon>
        <taxon>Nibea</taxon>
    </lineage>
</organism>
<proteinExistence type="predicted"/>